<comment type="caution">
    <text evidence="1">The sequence shown here is derived from an EMBL/GenBank/DDBJ whole genome shotgun (WGS) entry which is preliminary data.</text>
</comment>
<organism evidence="1">
    <name type="scientific">marine sediment metagenome</name>
    <dbReference type="NCBI Taxonomy" id="412755"/>
    <lineage>
        <taxon>unclassified sequences</taxon>
        <taxon>metagenomes</taxon>
        <taxon>ecological metagenomes</taxon>
    </lineage>
</organism>
<name>A0A0F8Z9G0_9ZZZZ</name>
<sequence>MLSTDAIWASVYGTSGIALSLGADTRLSQQQSAECIAIQSAATSASMTTHSEDNRVAYCLSQAMTLANKGRG</sequence>
<gene>
    <name evidence="1" type="ORF">LCGC14_2801580</name>
</gene>
<reference evidence="1" key="1">
    <citation type="journal article" date="2015" name="Nature">
        <title>Complex archaea that bridge the gap between prokaryotes and eukaryotes.</title>
        <authorList>
            <person name="Spang A."/>
            <person name="Saw J.H."/>
            <person name="Jorgensen S.L."/>
            <person name="Zaremba-Niedzwiedzka K."/>
            <person name="Martijn J."/>
            <person name="Lind A.E."/>
            <person name="van Eijk R."/>
            <person name="Schleper C."/>
            <person name="Guy L."/>
            <person name="Ettema T.J."/>
        </authorList>
    </citation>
    <scope>NUCLEOTIDE SEQUENCE</scope>
</reference>
<protein>
    <submittedName>
        <fullName evidence="1">Uncharacterized protein</fullName>
    </submittedName>
</protein>
<proteinExistence type="predicted"/>
<dbReference type="AlphaFoldDB" id="A0A0F8Z9G0"/>
<accession>A0A0F8Z9G0</accession>
<evidence type="ECO:0000313" key="1">
    <source>
        <dbReference type="EMBL" id="KKK82620.1"/>
    </source>
</evidence>
<dbReference type="EMBL" id="LAZR01052588">
    <property type="protein sequence ID" value="KKK82620.1"/>
    <property type="molecule type" value="Genomic_DNA"/>
</dbReference>